<name>A0ABU1BTZ1_9BURK</name>
<dbReference type="Gene3D" id="3.30.530.20">
    <property type="match status" value="1"/>
</dbReference>
<comment type="similarity">
    <text evidence="1">Belongs to the AHA1 family.</text>
</comment>
<sequence>MMTATKTTTSTQGRDLILTRIIDAPREKVFQAWTDPELIRQWFAPKPWTTSSAQTDVRTGGSSLIVMRGPDGTEIPCPGVYLEVVPNERIVATDAFTQAWDLSEKAFMVLDLRFEEQDGKTKYTARVRHWNEADRVAHEKMGFHEGWTACTEQLAALVENP</sequence>
<proteinExistence type="inferred from homology"/>
<dbReference type="CDD" id="cd08896">
    <property type="entry name" value="SRPBCC_CalC_Aha1-like_3"/>
    <property type="match status" value="1"/>
</dbReference>
<dbReference type="Pfam" id="PF08327">
    <property type="entry name" value="AHSA1"/>
    <property type="match status" value="1"/>
</dbReference>
<evidence type="ECO:0000256" key="1">
    <source>
        <dbReference type="ARBA" id="ARBA00006817"/>
    </source>
</evidence>
<dbReference type="InterPro" id="IPR013538">
    <property type="entry name" value="ASHA1/2-like_C"/>
</dbReference>
<reference evidence="3 4" key="1">
    <citation type="submission" date="2023-08" db="EMBL/GenBank/DDBJ databases">
        <title>Oxalobacteraceae gen .nov., isolated from river sludge outside the plant.</title>
        <authorList>
            <person name="Zhao S.Y."/>
        </authorList>
    </citation>
    <scope>NUCLEOTIDE SEQUENCE [LARGE SCALE GENOMIC DNA]</scope>
    <source>
        <strain evidence="3 4">R-40</strain>
    </source>
</reference>
<evidence type="ECO:0000313" key="4">
    <source>
        <dbReference type="Proteomes" id="UP001225596"/>
    </source>
</evidence>
<protein>
    <submittedName>
        <fullName evidence="3">SRPBCC family protein</fullName>
    </submittedName>
</protein>
<evidence type="ECO:0000313" key="3">
    <source>
        <dbReference type="EMBL" id="MDQ9171871.1"/>
    </source>
</evidence>
<dbReference type="RefSeq" id="WP_338437840.1">
    <property type="nucleotide sequence ID" value="NZ_JAUYVH010000013.1"/>
</dbReference>
<comment type="caution">
    <text evidence="3">The sequence shown here is derived from an EMBL/GenBank/DDBJ whole genome shotgun (WGS) entry which is preliminary data.</text>
</comment>
<evidence type="ECO:0000259" key="2">
    <source>
        <dbReference type="Pfam" id="PF08327"/>
    </source>
</evidence>
<accession>A0ABU1BTZ1</accession>
<dbReference type="SUPFAM" id="SSF55961">
    <property type="entry name" value="Bet v1-like"/>
    <property type="match status" value="1"/>
</dbReference>
<feature type="domain" description="Activator of Hsp90 ATPase homologue 1/2-like C-terminal" evidence="2">
    <location>
        <begin position="23"/>
        <end position="159"/>
    </location>
</feature>
<dbReference type="EMBL" id="JAUYVH010000013">
    <property type="protein sequence ID" value="MDQ9171871.1"/>
    <property type="molecule type" value="Genomic_DNA"/>
</dbReference>
<keyword evidence="4" id="KW-1185">Reference proteome</keyword>
<dbReference type="InterPro" id="IPR023393">
    <property type="entry name" value="START-like_dom_sf"/>
</dbReference>
<dbReference type="Proteomes" id="UP001225596">
    <property type="component" value="Unassembled WGS sequence"/>
</dbReference>
<organism evidence="3 4">
    <name type="scientific">Keguizhuia sedimenti</name>
    <dbReference type="NCBI Taxonomy" id="3064264"/>
    <lineage>
        <taxon>Bacteria</taxon>
        <taxon>Pseudomonadati</taxon>
        <taxon>Pseudomonadota</taxon>
        <taxon>Betaproteobacteria</taxon>
        <taxon>Burkholderiales</taxon>
        <taxon>Oxalobacteraceae</taxon>
        <taxon>Keguizhuia</taxon>
    </lineage>
</organism>
<gene>
    <name evidence="3" type="ORF">Q8A64_15765</name>
</gene>